<dbReference type="InterPro" id="IPR007219">
    <property type="entry name" value="XnlR_reg_dom"/>
</dbReference>
<dbReference type="SMART" id="SM00066">
    <property type="entry name" value="GAL4"/>
    <property type="match status" value="1"/>
</dbReference>
<dbReference type="PANTHER" id="PTHR31001">
    <property type="entry name" value="UNCHARACTERIZED TRANSCRIPTIONAL REGULATORY PROTEIN"/>
    <property type="match status" value="1"/>
</dbReference>
<dbReference type="GO" id="GO:0008270">
    <property type="term" value="F:zinc ion binding"/>
    <property type="evidence" value="ECO:0007669"/>
    <property type="project" value="InterPro"/>
</dbReference>
<proteinExistence type="predicted"/>
<dbReference type="InterPro" id="IPR050613">
    <property type="entry name" value="Sec_Metabolite_Reg"/>
</dbReference>
<dbReference type="GO" id="GO:0006351">
    <property type="term" value="P:DNA-templated transcription"/>
    <property type="evidence" value="ECO:0007669"/>
    <property type="project" value="InterPro"/>
</dbReference>
<accession>A0A1Y2MDS6</accession>
<dbReference type="PANTHER" id="PTHR31001:SF85">
    <property type="entry name" value="ZN(II)2CYS6 TRANSCRIPTION FACTOR (EUROFUNG)"/>
    <property type="match status" value="1"/>
</dbReference>
<dbReference type="Gene3D" id="4.10.240.10">
    <property type="entry name" value="Zn(2)-C6 fungal-type DNA-binding domain"/>
    <property type="match status" value="1"/>
</dbReference>
<reference evidence="6 7" key="1">
    <citation type="journal article" date="2017" name="Genome Announc.">
        <title>Genome sequence of the saprophytic ascomycete Epicoccum nigrum ICMP 19927 strain isolated from New Zealand.</title>
        <authorList>
            <person name="Fokin M."/>
            <person name="Fleetwood D."/>
            <person name="Weir B.S."/>
            <person name="Villas-Boas S.G."/>
        </authorList>
    </citation>
    <scope>NUCLEOTIDE SEQUENCE [LARGE SCALE GENOMIC DNA]</scope>
    <source>
        <strain evidence="6 7">ICMP 19927</strain>
    </source>
</reference>
<dbReference type="InterPro" id="IPR036864">
    <property type="entry name" value="Zn2-C6_fun-type_DNA-bd_sf"/>
</dbReference>
<sequence length="748" mass="83988">MASATSSSCASPEQATVTSDQPTNKSFSCVLCAQRKVKCDKRPGGCHNCIKARVPCIYKAPPPPRRRRKGIRDLDVTTKLRIYENALRKAGIDPESLLQQTSPSGPCDEDDTGASGKIPTGYLAQPAKQTGSPDVGVLVIDQGKSRYLENGIWTSLRSEFRDLKEILDDTSDDDSLNGATGMTSDAISQDVSKLMFGSPVSSLDLRPLHPRPVESFKLWQAYLDNVNPLIKLFHAPTVQQIISEASGSLDEIPRNVEALLFAIYCIAIESLSNGECTIVTGESKIMAKQRFRTGAQRALINASFLKTSDLMVLQALTLFVLSLQDVDARIIWMLSGMCQRIGQRIGLHRDGDMLKLPPFEAEIRRRLWWQIVMLEGFSQKLAGTGTGTNASTLMGDVRLPANLNDSDLFPGMKELPKETDRATEMMFFLIRCHVGNFLKRFETTQTQFDGVWSKLTTSTVDVNKKDRAIRELEDLFDRKFLRYCDPSIVWHLMCSHLAKAIIFMMRFMAYGADYQGKTETQAEKDTLFTLSLQVLTSMTLAYTMREMQGFVWHVNMHFQWKALVFILSELRYRTSGPQVEQAWQQIQLTYEFHPTFDEEVSRRALPIAVSNLALKAWEAYRTANGLSMDGEPFFIQLIRNRQQRVEKPSMLGQQPNTSVAGYTPTDLPEPIQRPSADVSVNASSQGDLDWNRADLNASLGLQDVIPDLALFDYPVEMNWSSWNELLIDSKTNNTDIYRAGLSQLDFGV</sequence>
<dbReference type="STRING" id="105696.A0A1Y2MDS6"/>
<dbReference type="GO" id="GO:0003677">
    <property type="term" value="F:DNA binding"/>
    <property type="evidence" value="ECO:0007669"/>
    <property type="project" value="InterPro"/>
</dbReference>
<comment type="subcellular location">
    <subcellularLocation>
        <location evidence="1">Nucleus</location>
    </subcellularLocation>
</comment>
<gene>
    <name evidence="6" type="ORF">B5807_00025</name>
</gene>
<dbReference type="EMBL" id="KZ107838">
    <property type="protein sequence ID" value="OSS54283.1"/>
    <property type="molecule type" value="Genomic_DNA"/>
</dbReference>
<keyword evidence="7" id="KW-1185">Reference proteome</keyword>
<evidence type="ECO:0000256" key="4">
    <source>
        <dbReference type="SAM" id="MobiDB-lite"/>
    </source>
</evidence>
<dbReference type="Proteomes" id="UP000193240">
    <property type="component" value="Unassembled WGS sequence"/>
</dbReference>
<evidence type="ECO:0000256" key="1">
    <source>
        <dbReference type="ARBA" id="ARBA00004123"/>
    </source>
</evidence>
<evidence type="ECO:0000313" key="6">
    <source>
        <dbReference type="EMBL" id="OSS54283.1"/>
    </source>
</evidence>
<dbReference type="GO" id="GO:0000981">
    <property type="term" value="F:DNA-binding transcription factor activity, RNA polymerase II-specific"/>
    <property type="evidence" value="ECO:0007669"/>
    <property type="project" value="InterPro"/>
</dbReference>
<dbReference type="GO" id="GO:0005634">
    <property type="term" value="C:nucleus"/>
    <property type="evidence" value="ECO:0007669"/>
    <property type="project" value="UniProtKB-SubCell"/>
</dbReference>
<name>A0A1Y2MDS6_EPING</name>
<evidence type="ECO:0000256" key="3">
    <source>
        <dbReference type="ARBA" id="ARBA00023242"/>
    </source>
</evidence>
<evidence type="ECO:0000256" key="2">
    <source>
        <dbReference type="ARBA" id="ARBA00022723"/>
    </source>
</evidence>
<feature type="domain" description="Zn(2)-C6 fungal-type" evidence="5">
    <location>
        <begin position="28"/>
        <end position="58"/>
    </location>
</feature>
<dbReference type="InterPro" id="IPR001138">
    <property type="entry name" value="Zn2Cys6_DnaBD"/>
</dbReference>
<keyword evidence="3" id="KW-0539">Nucleus</keyword>
<feature type="region of interest" description="Disordered" evidence="4">
    <location>
        <begin position="93"/>
        <end position="115"/>
    </location>
</feature>
<dbReference type="PROSITE" id="PS00463">
    <property type="entry name" value="ZN2_CY6_FUNGAL_1"/>
    <property type="match status" value="1"/>
</dbReference>
<dbReference type="AlphaFoldDB" id="A0A1Y2MDS6"/>
<dbReference type="CDD" id="cd12148">
    <property type="entry name" value="fungal_TF_MHR"/>
    <property type="match status" value="1"/>
</dbReference>
<evidence type="ECO:0000313" key="7">
    <source>
        <dbReference type="Proteomes" id="UP000193240"/>
    </source>
</evidence>
<dbReference type="Pfam" id="PF04082">
    <property type="entry name" value="Fungal_trans"/>
    <property type="match status" value="1"/>
</dbReference>
<dbReference type="InParanoid" id="A0A1Y2MDS6"/>
<evidence type="ECO:0000259" key="5">
    <source>
        <dbReference type="PROSITE" id="PS50048"/>
    </source>
</evidence>
<feature type="region of interest" description="Disordered" evidence="4">
    <location>
        <begin position="1"/>
        <end position="23"/>
    </location>
</feature>
<dbReference type="SUPFAM" id="SSF57701">
    <property type="entry name" value="Zn2/Cys6 DNA-binding domain"/>
    <property type="match status" value="1"/>
</dbReference>
<dbReference type="OMA" id="PIFEVEM"/>
<protein>
    <recommendedName>
        <fullName evidence="5">Zn(2)-C6 fungal-type domain-containing protein</fullName>
    </recommendedName>
</protein>
<keyword evidence="2" id="KW-0479">Metal-binding</keyword>
<dbReference type="PROSITE" id="PS50048">
    <property type="entry name" value="ZN2_CY6_FUNGAL_2"/>
    <property type="match status" value="1"/>
</dbReference>
<dbReference type="CDD" id="cd00067">
    <property type="entry name" value="GAL4"/>
    <property type="match status" value="1"/>
</dbReference>
<organism evidence="6 7">
    <name type="scientific">Epicoccum nigrum</name>
    <name type="common">Soil fungus</name>
    <name type="synonym">Epicoccum purpurascens</name>
    <dbReference type="NCBI Taxonomy" id="105696"/>
    <lineage>
        <taxon>Eukaryota</taxon>
        <taxon>Fungi</taxon>
        <taxon>Dikarya</taxon>
        <taxon>Ascomycota</taxon>
        <taxon>Pezizomycotina</taxon>
        <taxon>Dothideomycetes</taxon>
        <taxon>Pleosporomycetidae</taxon>
        <taxon>Pleosporales</taxon>
        <taxon>Pleosporineae</taxon>
        <taxon>Didymellaceae</taxon>
        <taxon>Epicoccum</taxon>
    </lineage>
</organism>
<dbReference type="Pfam" id="PF00172">
    <property type="entry name" value="Zn_clus"/>
    <property type="match status" value="1"/>
</dbReference>